<organism evidence="7">
    <name type="scientific">uncultured bacterium</name>
    <name type="common">gcode 4</name>
    <dbReference type="NCBI Taxonomy" id="1234023"/>
    <lineage>
        <taxon>Bacteria</taxon>
        <taxon>environmental samples</taxon>
    </lineage>
</organism>
<dbReference type="GO" id="GO:0005840">
    <property type="term" value="C:ribosome"/>
    <property type="evidence" value="ECO:0007669"/>
    <property type="project" value="UniProtKB-KW"/>
</dbReference>
<dbReference type="GO" id="GO:0003735">
    <property type="term" value="F:structural constituent of ribosome"/>
    <property type="evidence" value="ECO:0007669"/>
    <property type="project" value="InterPro"/>
</dbReference>
<gene>
    <name evidence="4 7" type="primary">rpsO</name>
    <name evidence="7" type="ORF">ACD_3C00223G0017</name>
</gene>
<evidence type="ECO:0000256" key="1">
    <source>
        <dbReference type="ARBA" id="ARBA00022980"/>
    </source>
</evidence>
<dbReference type="FunFam" id="1.10.287.10:FF:000002">
    <property type="entry name" value="30S ribosomal protein S15"/>
    <property type="match status" value="1"/>
</dbReference>
<proteinExistence type="inferred from homology"/>
<dbReference type="SUPFAM" id="SSF47060">
    <property type="entry name" value="S15/NS1 RNA-binding domain"/>
    <property type="match status" value="1"/>
</dbReference>
<evidence type="ECO:0000256" key="2">
    <source>
        <dbReference type="ARBA" id="ARBA00023274"/>
    </source>
</evidence>
<dbReference type="PANTHER" id="PTHR23321:SF26">
    <property type="entry name" value="SMALL RIBOSOMAL SUBUNIT PROTEIN US15M"/>
    <property type="match status" value="1"/>
</dbReference>
<dbReference type="GO" id="GO:0006412">
    <property type="term" value="P:translation"/>
    <property type="evidence" value="ECO:0007669"/>
    <property type="project" value="UniProtKB-UniRule"/>
</dbReference>
<comment type="function">
    <text evidence="4">Forms an intersubunit bridge (bridge B4) with the 23S rRNA of the 50S subunit in the ribosome.</text>
</comment>
<keyword evidence="1 4" id="KW-0689">Ribosomal protein</keyword>
<dbReference type="SMART" id="SM01387">
    <property type="entry name" value="Ribosomal_S15"/>
    <property type="match status" value="1"/>
</dbReference>
<sequence length="87" mass="10399">MERKNKKELMDKFATHKGDTGSPEVQIAILTTRIENLKNHLEMHKKDNHSRRGIMLMVAKRRKLLNYLKRKGQERYDVILEKLSLRK</sequence>
<feature type="compositionally biased region" description="Basic and acidic residues" evidence="6">
    <location>
        <begin position="1"/>
        <end position="19"/>
    </location>
</feature>
<comment type="function">
    <text evidence="4">One of the primary rRNA binding proteins, it binds directly to 16S rRNA where it helps nucleate assembly of the platform of the 30S subunit by binding and bridging several RNA helices of the 16S rRNA.</text>
</comment>
<name>K2GVI9_9BACT</name>
<evidence type="ECO:0000256" key="6">
    <source>
        <dbReference type="SAM" id="MobiDB-lite"/>
    </source>
</evidence>
<dbReference type="InterPro" id="IPR000589">
    <property type="entry name" value="Ribosomal_uS15"/>
</dbReference>
<evidence type="ECO:0000256" key="4">
    <source>
        <dbReference type="HAMAP-Rule" id="MF_01343"/>
    </source>
</evidence>
<dbReference type="CDD" id="cd00353">
    <property type="entry name" value="Ribosomal_S15p_S13e"/>
    <property type="match status" value="1"/>
</dbReference>
<accession>K2GVI9</accession>
<comment type="similarity">
    <text evidence="4 5">Belongs to the universal ribosomal protein uS15 family.</text>
</comment>
<protein>
    <recommendedName>
        <fullName evidence="4">Small ribosomal subunit protein uS15</fullName>
    </recommendedName>
</protein>
<dbReference type="GO" id="GO:0005737">
    <property type="term" value="C:cytoplasm"/>
    <property type="evidence" value="ECO:0007669"/>
    <property type="project" value="UniProtKB-ARBA"/>
</dbReference>
<dbReference type="Pfam" id="PF00312">
    <property type="entry name" value="Ribosomal_S15"/>
    <property type="match status" value="1"/>
</dbReference>
<dbReference type="Gene3D" id="1.10.287.10">
    <property type="entry name" value="S15/NS1, RNA-binding"/>
    <property type="match status" value="1"/>
</dbReference>
<dbReference type="NCBIfam" id="TIGR00952">
    <property type="entry name" value="S15_bact"/>
    <property type="match status" value="1"/>
</dbReference>
<comment type="caution">
    <text evidence="7">The sequence shown here is derived from an EMBL/GenBank/DDBJ whole genome shotgun (WGS) entry which is preliminary data.</text>
</comment>
<dbReference type="PANTHER" id="PTHR23321">
    <property type="entry name" value="RIBOSOMAL PROTEIN S15, BACTERIAL AND ORGANELLAR"/>
    <property type="match status" value="1"/>
</dbReference>
<dbReference type="GO" id="GO:0019843">
    <property type="term" value="F:rRNA binding"/>
    <property type="evidence" value="ECO:0007669"/>
    <property type="project" value="UniProtKB-UniRule"/>
</dbReference>
<dbReference type="InterPro" id="IPR005290">
    <property type="entry name" value="Ribosomal_uS15_bac-type"/>
</dbReference>
<feature type="region of interest" description="Disordered" evidence="6">
    <location>
        <begin position="1"/>
        <end position="20"/>
    </location>
</feature>
<evidence type="ECO:0000256" key="3">
    <source>
        <dbReference type="ARBA" id="ARBA00064542"/>
    </source>
</evidence>
<dbReference type="EMBL" id="AMFJ01000497">
    <property type="protein sequence ID" value="EKE27340.1"/>
    <property type="molecule type" value="Genomic_DNA"/>
</dbReference>
<keyword evidence="2 4" id="KW-0687">Ribonucleoprotein</keyword>
<dbReference type="HAMAP" id="MF_01343_B">
    <property type="entry name" value="Ribosomal_uS15_B"/>
    <property type="match status" value="1"/>
</dbReference>
<dbReference type="AlphaFoldDB" id="K2GVI9"/>
<dbReference type="GO" id="GO:1990904">
    <property type="term" value="C:ribonucleoprotein complex"/>
    <property type="evidence" value="ECO:0007669"/>
    <property type="project" value="UniProtKB-KW"/>
</dbReference>
<evidence type="ECO:0000313" key="7">
    <source>
        <dbReference type="EMBL" id="EKE27340.1"/>
    </source>
</evidence>
<evidence type="ECO:0000256" key="5">
    <source>
        <dbReference type="RuleBase" id="RU003919"/>
    </source>
</evidence>
<keyword evidence="4" id="KW-0694">RNA-binding</keyword>
<dbReference type="InterPro" id="IPR009068">
    <property type="entry name" value="uS15_NS1_RNA-bd_sf"/>
</dbReference>
<dbReference type="Gene3D" id="6.10.250.3130">
    <property type="match status" value="1"/>
</dbReference>
<comment type="subunit">
    <text evidence="3 4">Part of the 30S ribosomal subunit. Forms a bridge to the 50S subunit in the 70S ribosome, contacting the 23S rRNA.</text>
</comment>
<reference evidence="7" key="1">
    <citation type="journal article" date="2012" name="Science">
        <title>Fermentation, hydrogen, and sulfur metabolism in multiple uncultivated bacterial phyla.</title>
        <authorList>
            <person name="Wrighton K.C."/>
            <person name="Thomas B.C."/>
            <person name="Sharon I."/>
            <person name="Miller C.S."/>
            <person name="Castelle C.J."/>
            <person name="VerBerkmoes N.C."/>
            <person name="Wilkins M.J."/>
            <person name="Hettich R.L."/>
            <person name="Lipton M.S."/>
            <person name="Williams K.H."/>
            <person name="Long P.E."/>
            <person name="Banfield J.F."/>
        </authorList>
    </citation>
    <scope>NUCLEOTIDE SEQUENCE [LARGE SCALE GENOMIC DNA]</scope>
</reference>
<keyword evidence="4" id="KW-0699">rRNA-binding</keyword>